<comment type="caution">
    <text evidence="1">The sequence shown here is derived from an EMBL/GenBank/DDBJ whole genome shotgun (WGS) entry which is preliminary data.</text>
</comment>
<sequence>MANSYQSDITKFIDELKKKDPKLEEKQREGRARLWDRDIDADIWDGFREARVPQKPYVYQTE</sequence>
<dbReference type="AlphaFoldDB" id="A0A556AAZ1"/>
<accession>A0A556AAZ1</accession>
<organism evidence="1 2">
    <name type="scientific">Verticiella sediminum</name>
    <dbReference type="NCBI Taxonomy" id="1247510"/>
    <lineage>
        <taxon>Bacteria</taxon>
        <taxon>Pseudomonadati</taxon>
        <taxon>Pseudomonadota</taxon>
        <taxon>Betaproteobacteria</taxon>
        <taxon>Burkholderiales</taxon>
        <taxon>Alcaligenaceae</taxon>
        <taxon>Verticiella</taxon>
    </lineage>
</organism>
<keyword evidence="2" id="KW-1185">Reference proteome</keyword>
<dbReference type="Pfam" id="PF11943">
    <property type="entry name" value="DUF3460"/>
    <property type="match status" value="1"/>
</dbReference>
<protein>
    <submittedName>
        <fullName evidence="1">DUF3460 family protein</fullName>
    </submittedName>
</protein>
<proteinExistence type="predicted"/>
<dbReference type="InterPro" id="IPR021853">
    <property type="entry name" value="DUF3460"/>
</dbReference>
<evidence type="ECO:0000313" key="2">
    <source>
        <dbReference type="Proteomes" id="UP000318405"/>
    </source>
</evidence>
<dbReference type="Proteomes" id="UP000318405">
    <property type="component" value="Unassembled WGS sequence"/>
</dbReference>
<gene>
    <name evidence="1" type="ORF">FOZ76_19600</name>
</gene>
<reference evidence="1 2" key="1">
    <citation type="submission" date="2019-07" db="EMBL/GenBank/DDBJ databases">
        <title>Qingshengfaniella alkalisoli gen. nov., sp. nov., isolated from saline soil.</title>
        <authorList>
            <person name="Xu L."/>
            <person name="Huang X.-X."/>
            <person name="Sun J.-Q."/>
        </authorList>
    </citation>
    <scope>NUCLEOTIDE SEQUENCE [LARGE SCALE GENOMIC DNA]</scope>
    <source>
        <strain evidence="1 2">DSM 27279</strain>
    </source>
</reference>
<dbReference type="OrthoDB" id="5296692at2"/>
<dbReference type="RefSeq" id="WP_143949973.1">
    <property type="nucleotide sequence ID" value="NZ_BAABMB010000003.1"/>
</dbReference>
<name>A0A556AAZ1_9BURK</name>
<evidence type="ECO:0000313" key="1">
    <source>
        <dbReference type="EMBL" id="TSH90059.1"/>
    </source>
</evidence>
<dbReference type="EMBL" id="VLTJ01000039">
    <property type="protein sequence ID" value="TSH90059.1"/>
    <property type="molecule type" value="Genomic_DNA"/>
</dbReference>